<evidence type="ECO:0000256" key="10">
    <source>
        <dbReference type="PIRSR" id="PIRSR000196-2"/>
    </source>
</evidence>
<evidence type="ECO:0000256" key="9">
    <source>
        <dbReference type="PIRSR" id="PIRSR000196-1"/>
    </source>
</evidence>
<keyword evidence="4 10" id="KW-0547">Nucleotide-binding</keyword>
<dbReference type="RefSeq" id="WP_013682650.1">
    <property type="nucleotide sequence ID" value="NC_015318.1"/>
</dbReference>
<feature type="binding site" evidence="10">
    <location>
        <position position="191"/>
    </location>
    <ligand>
        <name>FAD</name>
        <dbReference type="ChEBI" id="CHEBI:57692"/>
    </ligand>
</feature>
<dbReference type="InterPro" id="IPR015659">
    <property type="entry name" value="Proline_oxidase"/>
</dbReference>
<evidence type="ECO:0000256" key="3">
    <source>
        <dbReference type="ARBA" id="ARBA00022630"/>
    </source>
</evidence>
<feature type="binding site" evidence="9">
    <location>
        <position position="91"/>
    </location>
    <ligand>
        <name>substrate</name>
    </ligand>
</feature>
<dbReference type="eggNOG" id="COG0506">
    <property type="taxonomic scope" value="Bacteria"/>
</dbReference>
<sequence length="296" mass="34558">MSLFNKSVSMFIDKVPPSTVAVFAKRYIAGPNLEDAVRVTKQLNAQGAMTTIDVLGEFVSNKEETEHFRDLAIKVLEAIDSHQLDANLSLKLTQMGLKLSKALCLDNIEKIFKRAKELGIFVRIDMEDSTCTDDTLEIYRNYRDEFNIGTVLQAYMRRTINDIEKLSDGRLNFRLCKGIYIEPRKIAYQEKDIVRDNYTYCLETLFKKKAYVGIATHDEYLVFHAERLIREYGLKRNEYEYQMLLGVDEELREIILSRGHRLRVYVPFGRDWLPYSIRRLKENPNLIKSALEGYLR</sequence>
<reference evidence="12 13" key="1">
    <citation type="journal article" date="2011" name="Stand. Genomic Sci.">
        <title>Complete genome sequence of the thermophilic sulfur-reducer Hippea maritima type strain (MH(2)).</title>
        <authorList>
            <person name="Huntemann M."/>
            <person name="Lu M."/>
            <person name="Nolan M."/>
            <person name="Lapidus A."/>
            <person name="Lucas S."/>
            <person name="Hammon N."/>
            <person name="Deshpande S."/>
            <person name="Cheng J.F."/>
            <person name="Tapia R."/>
            <person name="Han C."/>
            <person name="Goodwin L."/>
            <person name="Pitluck S."/>
            <person name="Liolios K."/>
            <person name="Pagani I."/>
            <person name="Ivanova N."/>
            <person name="Ovchinikova G."/>
            <person name="Pati A."/>
            <person name="Chen A."/>
            <person name="Palaniappan K."/>
            <person name="Land M."/>
            <person name="Hauser L."/>
            <person name="Jeffries C.D."/>
            <person name="Detter J.C."/>
            <person name="Brambilla E.M."/>
            <person name="Rohde M."/>
            <person name="Spring S."/>
            <person name="Goker M."/>
            <person name="Woyke T."/>
            <person name="Bristow J."/>
            <person name="Eisen J.A."/>
            <person name="Markowitz V."/>
            <person name="Hugenholtz P."/>
            <person name="Kyrpides N.C."/>
            <person name="Klenk H.P."/>
            <person name="Mavromatis K."/>
        </authorList>
    </citation>
    <scope>NUCLEOTIDE SEQUENCE [LARGE SCALE GENOMIC DNA]</scope>
    <source>
        <strain evidence="13">ATCC 700847 / DSM 10411 / MH2</strain>
    </source>
</reference>
<feature type="binding site" evidence="9">
    <location>
        <position position="279"/>
    </location>
    <ligand>
        <name>substrate</name>
    </ligand>
</feature>
<dbReference type="AlphaFoldDB" id="F2LUN5"/>
<dbReference type="InterPro" id="IPR008219">
    <property type="entry name" value="PRODH_bac_arc"/>
</dbReference>
<dbReference type="InterPro" id="IPR002872">
    <property type="entry name" value="Proline_DH_dom"/>
</dbReference>
<evidence type="ECO:0000256" key="1">
    <source>
        <dbReference type="ARBA" id="ARBA00004739"/>
    </source>
</evidence>
<protein>
    <recommendedName>
        <fullName evidence="2">proline dehydrogenase</fullName>
        <ecNumber evidence="2">1.5.5.2</ecNumber>
    </recommendedName>
</protein>
<dbReference type="KEGG" id="hmr:Hipma_1680"/>
<evidence type="ECO:0000256" key="8">
    <source>
        <dbReference type="ARBA" id="ARBA00048779"/>
    </source>
</evidence>
<reference evidence="13" key="2">
    <citation type="submission" date="2011-03" db="EMBL/GenBank/DDBJ databases">
        <title>The complete genome of Hippea maritima DSM 10411.</title>
        <authorList>
            <consortium name="US DOE Joint Genome Institute (JGI-PGF)"/>
            <person name="Lucas S."/>
            <person name="Copeland A."/>
            <person name="Lapidus A."/>
            <person name="Bruce D."/>
            <person name="Goodwin L."/>
            <person name="Pitluck S."/>
            <person name="Peters L."/>
            <person name="Kyrpides N."/>
            <person name="Mavromatis K."/>
            <person name="Pagani I."/>
            <person name="Ivanova N."/>
            <person name="Mikhailova N."/>
            <person name="Lu M."/>
            <person name="Detter J.C."/>
            <person name="Tapia R."/>
            <person name="Han C."/>
            <person name="Land M."/>
            <person name="Hauser L."/>
            <person name="Markowitz V."/>
            <person name="Cheng J.-F."/>
            <person name="Hugenholtz P."/>
            <person name="Woyke T."/>
            <person name="Wu D."/>
            <person name="Spring S."/>
            <person name="Schroeder M."/>
            <person name="Brambilla E."/>
            <person name="Klenk H.-P."/>
            <person name="Eisen J.A."/>
        </authorList>
    </citation>
    <scope>NUCLEOTIDE SEQUENCE [LARGE SCALE GENOMIC DNA]</scope>
    <source>
        <strain evidence="13">ATCC 700847 / DSM 10411 / MH2</strain>
    </source>
</reference>
<evidence type="ECO:0000256" key="2">
    <source>
        <dbReference type="ARBA" id="ARBA00012695"/>
    </source>
</evidence>
<feature type="binding site" evidence="9">
    <location>
        <position position="278"/>
    </location>
    <ligand>
        <name>substrate</name>
    </ligand>
</feature>
<dbReference type="STRING" id="760142.Hipma_1680"/>
<dbReference type="EC" id="1.5.5.2" evidence="2"/>
<dbReference type="EMBL" id="CP002606">
    <property type="protein sequence ID" value="AEA34625.1"/>
    <property type="molecule type" value="Genomic_DNA"/>
</dbReference>
<dbReference type="PIRSF" id="PIRSF000196">
    <property type="entry name" value="Pro_dehydrog"/>
    <property type="match status" value="1"/>
</dbReference>
<feature type="domain" description="Proline dehydrogenase" evidence="11">
    <location>
        <begin position="38"/>
        <end position="283"/>
    </location>
</feature>
<keyword evidence="3" id="KW-0285">Flavoprotein</keyword>
<dbReference type="InParanoid" id="F2LUN5"/>
<proteinExistence type="predicted"/>
<evidence type="ECO:0000313" key="13">
    <source>
        <dbReference type="Proteomes" id="UP000008139"/>
    </source>
</evidence>
<keyword evidence="7" id="KW-0642">Proline metabolism</keyword>
<keyword evidence="13" id="KW-1185">Reference proteome</keyword>
<dbReference type="Proteomes" id="UP000008139">
    <property type="component" value="Chromosome"/>
</dbReference>
<name>F2LUN5_HIPMA</name>
<feature type="binding site" evidence="10">
    <location>
        <begin position="216"/>
        <end position="217"/>
    </location>
    <ligand>
        <name>FAD</name>
        <dbReference type="ChEBI" id="CHEBI:57692"/>
    </ligand>
</feature>
<dbReference type="PANTHER" id="PTHR13914:SF0">
    <property type="entry name" value="PROLINE DEHYDROGENASE 1, MITOCHONDRIAL"/>
    <property type="match status" value="1"/>
</dbReference>
<accession>F2LUN5</accession>
<dbReference type="GO" id="GO:0000166">
    <property type="term" value="F:nucleotide binding"/>
    <property type="evidence" value="ECO:0007669"/>
    <property type="project" value="UniProtKB-KW"/>
</dbReference>
<evidence type="ECO:0000256" key="6">
    <source>
        <dbReference type="ARBA" id="ARBA00023002"/>
    </source>
</evidence>
<dbReference type="PANTHER" id="PTHR13914">
    <property type="entry name" value="PROLINE OXIDASE"/>
    <property type="match status" value="1"/>
</dbReference>
<dbReference type="GO" id="GO:0004657">
    <property type="term" value="F:proline dehydrogenase activity"/>
    <property type="evidence" value="ECO:0007669"/>
    <property type="project" value="UniProtKB-EC"/>
</dbReference>
<dbReference type="Gene3D" id="3.20.20.220">
    <property type="match status" value="1"/>
</dbReference>
<dbReference type="HOGENOM" id="CLU_061158_0_0_7"/>
<evidence type="ECO:0000259" key="11">
    <source>
        <dbReference type="Pfam" id="PF01619"/>
    </source>
</evidence>
<keyword evidence="6 12" id="KW-0560">Oxidoreductase</keyword>
<evidence type="ECO:0000313" key="12">
    <source>
        <dbReference type="EMBL" id="AEA34625.1"/>
    </source>
</evidence>
<comment type="cofactor">
    <cofactor evidence="10">
        <name>FAD</name>
        <dbReference type="ChEBI" id="CHEBI:57692"/>
    </cofactor>
    <text evidence="10">Binds 1 FAD per subunit.</text>
</comment>
<keyword evidence="5 10" id="KW-0274">FAD</keyword>
<evidence type="ECO:0000256" key="5">
    <source>
        <dbReference type="ARBA" id="ARBA00022827"/>
    </source>
</evidence>
<comment type="pathway">
    <text evidence="1">Amino-acid degradation; L-proline degradation into L-glutamate; L-glutamate from L-proline: step 1/2.</text>
</comment>
<dbReference type="OrthoDB" id="9773461at2"/>
<dbReference type="InterPro" id="IPR029041">
    <property type="entry name" value="FAD-linked_oxidoreductase-like"/>
</dbReference>
<evidence type="ECO:0000256" key="4">
    <source>
        <dbReference type="ARBA" id="ARBA00022741"/>
    </source>
</evidence>
<dbReference type="SUPFAM" id="SSF51730">
    <property type="entry name" value="FAD-linked oxidoreductase"/>
    <property type="match status" value="1"/>
</dbReference>
<comment type="catalytic activity">
    <reaction evidence="8">
        <text>L-proline + a quinone = (S)-1-pyrroline-5-carboxylate + a quinol + H(+)</text>
        <dbReference type="Rhea" id="RHEA:23784"/>
        <dbReference type="ChEBI" id="CHEBI:15378"/>
        <dbReference type="ChEBI" id="CHEBI:17388"/>
        <dbReference type="ChEBI" id="CHEBI:24646"/>
        <dbReference type="ChEBI" id="CHEBI:60039"/>
        <dbReference type="ChEBI" id="CHEBI:132124"/>
        <dbReference type="EC" id="1.5.5.2"/>
    </reaction>
</comment>
<dbReference type="GO" id="GO:0010133">
    <property type="term" value="P:L-proline catabolic process to L-glutamate"/>
    <property type="evidence" value="ECO:0007669"/>
    <property type="project" value="UniProtKB-UniPathway"/>
</dbReference>
<evidence type="ECO:0000256" key="7">
    <source>
        <dbReference type="ARBA" id="ARBA00023062"/>
    </source>
</evidence>
<dbReference type="UniPathway" id="UPA00261">
    <property type="reaction ID" value="UER00373"/>
</dbReference>
<dbReference type="Pfam" id="PF01619">
    <property type="entry name" value="Pro_dh"/>
    <property type="match status" value="1"/>
</dbReference>
<feature type="binding site" evidence="10">
    <location>
        <position position="126"/>
    </location>
    <ligand>
        <name>FAD</name>
        <dbReference type="ChEBI" id="CHEBI:57692"/>
    </ligand>
</feature>
<organism evidence="12 13">
    <name type="scientific">Hippea maritima (strain ATCC 700847 / DSM 10411 / MH2)</name>
    <dbReference type="NCBI Taxonomy" id="760142"/>
    <lineage>
        <taxon>Bacteria</taxon>
        <taxon>Pseudomonadati</taxon>
        <taxon>Campylobacterota</taxon>
        <taxon>Desulfurellia</taxon>
        <taxon>Desulfurellales</taxon>
        <taxon>Hippeaceae</taxon>
        <taxon>Hippea</taxon>
    </lineage>
</organism>
<feature type="binding site" evidence="10">
    <location>
        <position position="153"/>
    </location>
    <ligand>
        <name>FAD</name>
        <dbReference type="ChEBI" id="CHEBI:57692"/>
    </ligand>
</feature>
<gene>
    <name evidence="12" type="ordered locus">Hipma_1680</name>
</gene>